<keyword evidence="2" id="KW-0540">Nuclease</keyword>
<dbReference type="NCBIfam" id="NF047751">
    <property type="entry name" value="HepT_toxin"/>
    <property type="match status" value="1"/>
</dbReference>
<evidence type="ECO:0000256" key="1">
    <source>
        <dbReference type="ARBA" id="ARBA00022649"/>
    </source>
</evidence>
<dbReference type="PANTHER" id="PTHR33397:SF3">
    <property type="entry name" value="MRNA NUCLEASE HEPT"/>
    <property type="match status" value="1"/>
</dbReference>
<comment type="caution">
    <text evidence="5">The sequence shown here is derived from an EMBL/GenBank/DDBJ whole genome shotgun (WGS) entry which is preliminary data.</text>
</comment>
<dbReference type="Pfam" id="PF01934">
    <property type="entry name" value="HepT-like"/>
    <property type="match status" value="1"/>
</dbReference>
<dbReference type="EMBL" id="NSIT01000130">
    <property type="protein sequence ID" value="PJE78774.1"/>
    <property type="molecule type" value="Genomic_DNA"/>
</dbReference>
<name>A0A2H9T6E3_9ZZZZ</name>
<evidence type="ECO:0000313" key="5">
    <source>
        <dbReference type="EMBL" id="PJE78774.1"/>
    </source>
</evidence>
<dbReference type="PANTHER" id="PTHR33397">
    <property type="entry name" value="UPF0331 PROTEIN YUTE"/>
    <property type="match status" value="1"/>
</dbReference>
<keyword evidence="1" id="KW-1277">Toxin-antitoxin system</keyword>
<gene>
    <name evidence="5" type="ORF">CI610_02280</name>
</gene>
<dbReference type="InterPro" id="IPR052379">
    <property type="entry name" value="Type_VII_TA_RNase"/>
</dbReference>
<accession>A0A2H9T6E3</accession>
<reference evidence="5" key="1">
    <citation type="journal article" date="2017" name="Appl. Environ. Microbiol.">
        <title>Molecular characterization of an Endozoicomonas-like organism causing infection in king scallop Pecten maximus L.</title>
        <authorList>
            <person name="Cano I."/>
            <person name="van Aerle R."/>
            <person name="Ross S."/>
            <person name="Verner-Jeffreys D.W."/>
            <person name="Paley R.K."/>
            <person name="Rimmer G."/>
            <person name="Ryder D."/>
            <person name="Hooper P."/>
            <person name="Stone D."/>
            <person name="Feist S.W."/>
        </authorList>
    </citation>
    <scope>NUCLEOTIDE SEQUENCE</scope>
</reference>
<dbReference type="InterPro" id="IPR008201">
    <property type="entry name" value="HepT-like"/>
</dbReference>
<evidence type="ECO:0008006" key="6">
    <source>
        <dbReference type="Google" id="ProtNLM"/>
    </source>
</evidence>
<dbReference type="GO" id="GO:0016787">
    <property type="term" value="F:hydrolase activity"/>
    <property type="evidence" value="ECO:0007669"/>
    <property type="project" value="UniProtKB-KW"/>
</dbReference>
<evidence type="ECO:0000256" key="4">
    <source>
        <dbReference type="ARBA" id="ARBA00024207"/>
    </source>
</evidence>
<sequence>MMDDVLLNKYAIVQRCLKRVAEEYKGHEEELAVNYTCQDSIILNIQRACQAAQDMANRVIRIRQLGIPQNSRDSFSLLAEDQLISVKLSKSLINMVGFRNIAVHEYQPLNMDILKAVIEKHLQDIETVARELLRMTD</sequence>
<evidence type="ECO:0000256" key="3">
    <source>
        <dbReference type="ARBA" id="ARBA00022801"/>
    </source>
</evidence>
<comment type="similarity">
    <text evidence="4">Belongs to the HepT RNase toxin family.</text>
</comment>
<dbReference type="InterPro" id="IPR037038">
    <property type="entry name" value="HepT-like_sf"/>
</dbReference>
<keyword evidence="3" id="KW-0378">Hydrolase</keyword>
<dbReference type="Gene3D" id="1.20.120.580">
    <property type="entry name" value="bsu32300-like"/>
    <property type="match status" value="1"/>
</dbReference>
<organism evidence="5">
    <name type="scientific">invertebrate metagenome</name>
    <dbReference type="NCBI Taxonomy" id="1711999"/>
    <lineage>
        <taxon>unclassified sequences</taxon>
        <taxon>metagenomes</taxon>
        <taxon>organismal metagenomes</taxon>
    </lineage>
</organism>
<proteinExistence type="inferred from homology"/>
<dbReference type="AlphaFoldDB" id="A0A2H9T6E3"/>
<dbReference type="GO" id="GO:0110001">
    <property type="term" value="C:toxin-antitoxin complex"/>
    <property type="evidence" value="ECO:0007669"/>
    <property type="project" value="InterPro"/>
</dbReference>
<evidence type="ECO:0000256" key="2">
    <source>
        <dbReference type="ARBA" id="ARBA00022722"/>
    </source>
</evidence>
<dbReference type="GO" id="GO:0004540">
    <property type="term" value="F:RNA nuclease activity"/>
    <property type="evidence" value="ECO:0007669"/>
    <property type="project" value="InterPro"/>
</dbReference>
<protein>
    <recommendedName>
        <fullName evidence="6">DUF86 domain-containing protein</fullName>
    </recommendedName>
</protein>